<evidence type="ECO:0000256" key="1">
    <source>
        <dbReference type="SAM" id="SignalP"/>
    </source>
</evidence>
<organism evidence="3 4">
    <name type="scientific">Cyanomargarita calcarea GSE-NOS-MK-12-04C</name>
    <dbReference type="NCBI Taxonomy" id="2839659"/>
    <lineage>
        <taxon>Bacteria</taxon>
        <taxon>Bacillati</taxon>
        <taxon>Cyanobacteriota</taxon>
        <taxon>Cyanophyceae</taxon>
        <taxon>Nostocales</taxon>
        <taxon>Cyanomargaritaceae</taxon>
        <taxon>Cyanomargarita</taxon>
    </lineage>
</organism>
<feature type="signal peptide" evidence="1">
    <location>
        <begin position="1"/>
        <end position="25"/>
    </location>
</feature>
<dbReference type="PANTHER" id="PTHR39176">
    <property type="entry name" value="PERIPLASMIC PROTEIN-RELATED"/>
    <property type="match status" value="1"/>
</dbReference>
<feature type="chain" id="PRO_5036980624" evidence="1">
    <location>
        <begin position="26"/>
        <end position="135"/>
    </location>
</feature>
<protein>
    <submittedName>
        <fullName evidence="3">DUF1311 domain-containing protein</fullName>
    </submittedName>
</protein>
<reference evidence="3" key="1">
    <citation type="submission" date="2021-05" db="EMBL/GenBank/DDBJ databases">
        <authorList>
            <person name="Pietrasiak N."/>
            <person name="Ward R."/>
            <person name="Stajich J.E."/>
            <person name="Kurbessoian T."/>
        </authorList>
    </citation>
    <scope>NUCLEOTIDE SEQUENCE</scope>
    <source>
        <strain evidence="3">GSE-NOS-MK-12-04C</strain>
    </source>
</reference>
<comment type="caution">
    <text evidence="3">The sequence shown here is derived from an EMBL/GenBank/DDBJ whole genome shotgun (WGS) entry which is preliminary data.</text>
</comment>
<reference evidence="3" key="2">
    <citation type="journal article" date="2022" name="Microbiol. Resour. Announc.">
        <title>Metagenome Sequencing to Explore Phylogenomics of Terrestrial Cyanobacteria.</title>
        <authorList>
            <person name="Ward R.D."/>
            <person name="Stajich J.E."/>
            <person name="Johansen J.R."/>
            <person name="Huntemann M."/>
            <person name="Clum A."/>
            <person name="Foster B."/>
            <person name="Foster B."/>
            <person name="Roux S."/>
            <person name="Palaniappan K."/>
            <person name="Varghese N."/>
            <person name="Mukherjee S."/>
            <person name="Reddy T.B.K."/>
            <person name="Daum C."/>
            <person name="Copeland A."/>
            <person name="Chen I.A."/>
            <person name="Ivanova N.N."/>
            <person name="Kyrpides N.C."/>
            <person name="Shapiro N."/>
            <person name="Eloe-Fadrosh E.A."/>
            <person name="Pietrasiak N."/>
        </authorList>
    </citation>
    <scope>NUCLEOTIDE SEQUENCE</scope>
    <source>
        <strain evidence="3">GSE-NOS-MK-12-04C</strain>
    </source>
</reference>
<dbReference type="EMBL" id="JAHHGZ010000021">
    <property type="protein sequence ID" value="MBW4669502.1"/>
    <property type="molecule type" value="Genomic_DNA"/>
</dbReference>
<feature type="domain" description="Lysozyme inhibitor LprI-like N-terminal" evidence="2">
    <location>
        <begin position="42"/>
        <end position="134"/>
    </location>
</feature>
<dbReference type="AlphaFoldDB" id="A0A951QRA4"/>
<evidence type="ECO:0000313" key="4">
    <source>
        <dbReference type="Proteomes" id="UP000729701"/>
    </source>
</evidence>
<accession>A0A951QRA4</accession>
<sequence length="135" mass="15246">MRHFLPVFASILTFSSLATSSLTMALPTPEISRVLLVQKLDCSNPENLPQQSMNRCAELSYQQADKKLNQVYKQLTAKLEAPRVKKLVAAQQAWIKFRDASCKFESSEVEGGTMEPLLFYGCLTRTTKERTKSLQ</sequence>
<dbReference type="Gene3D" id="1.20.1270.180">
    <property type="match status" value="1"/>
</dbReference>
<dbReference type="PANTHER" id="PTHR39176:SF1">
    <property type="entry name" value="PERIPLASMIC PROTEIN"/>
    <property type="match status" value="1"/>
</dbReference>
<evidence type="ECO:0000313" key="3">
    <source>
        <dbReference type="EMBL" id="MBW4669502.1"/>
    </source>
</evidence>
<dbReference type="Proteomes" id="UP000729701">
    <property type="component" value="Unassembled WGS sequence"/>
</dbReference>
<dbReference type="Pfam" id="PF07007">
    <property type="entry name" value="LprI"/>
    <property type="match status" value="1"/>
</dbReference>
<keyword evidence="1" id="KW-0732">Signal</keyword>
<dbReference type="InterPro" id="IPR009739">
    <property type="entry name" value="LprI-like_N"/>
</dbReference>
<evidence type="ECO:0000259" key="2">
    <source>
        <dbReference type="Pfam" id="PF07007"/>
    </source>
</evidence>
<name>A0A951QRA4_9CYAN</name>
<proteinExistence type="predicted"/>
<gene>
    <name evidence="3" type="ORF">KME60_19315</name>
</gene>